<gene>
    <name evidence="2" type="ORF">CAUJ_LOCUS11898</name>
</gene>
<evidence type="ECO:0008006" key="4">
    <source>
        <dbReference type="Google" id="ProtNLM"/>
    </source>
</evidence>
<evidence type="ECO:0000313" key="3">
    <source>
        <dbReference type="Proteomes" id="UP000835052"/>
    </source>
</evidence>
<evidence type="ECO:0000256" key="1">
    <source>
        <dbReference type="SAM" id="SignalP"/>
    </source>
</evidence>
<protein>
    <recommendedName>
        <fullName evidence="4">Domain of unknown function DX domain-containing protein</fullName>
    </recommendedName>
</protein>
<proteinExistence type="predicted"/>
<dbReference type="AlphaFoldDB" id="A0A8S1HJ47"/>
<keyword evidence="3" id="KW-1185">Reference proteome</keyword>
<reference evidence="2" key="1">
    <citation type="submission" date="2020-10" db="EMBL/GenBank/DDBJ databases">
        <authorList>
            <person name="Kikuchi T."/>
        </authorList>
    </citation>
    <scope>NUCLEOTIDE SEQUENCE</scope>
    <source>
        <strain evidence="2">NKZ352</strain>
    </source>
</reference>
<evidence type="ECO:0000313" key="2">
    <source>
        <dbReference type="EMBL" id="CAD6195981.1"/>
    </source>
</evidence>
<dbReference type="EMBL" id="CAJGYM010000064">
    <property type="protein sequence ID" value="CAD6195981.1"/>
    <property type="molecule type" value="Genomic_DNA"/>
</dbReference>
<dbReference type="PANTHER" id="PTHR33459">
    <property type="entry name" value="DD-GDCA PROTEIN"/>
    <property type="match status" value="1"/>
</dbReference>
<feature type="chain" id="PRO_5035767641" description="Domain of unknown function DX domain-containing protein" evidence="1">
    <location>
        <begin position="18"/>
        <end position="819"/>
    </location>
</feature>
<comment type="caution">
    <text evidence="2">The sequence shown here is derived from an EMBL/GenBank/DDBJ whole genome shotgun (WGS) entry which is preliminary data.</text>
</comment>
<dbReference type="PANTHER" id="PTHR33459:SF7">
    <property type="entry name" value="DD-GDCA PROTEIN"/>
    <property type="match status" value="1"/>
</dbReference>
<sequence length="819" mass="90913">MKAVVLWLLIAIQIAGAQKDYPATFRNWVGKADAEISAVEPSKGCKTNGECGQNQFCDFVFANGIKEQRQRCFNVPAIVGEVKIGAAIGIGLKLCSSLKDCDKPDACYPLAQEVHDPATNNLFKGVCSKIVVTEDPGEILGEPCEKPNACTEDQFREYRMNYGVRGCKKFDANVFISQGRGVCLQAQVYCPSKLRAGQPYYNEYEICIKESEITENSDVGTICCPIPFSDTVYWGDVGRSNKIPRGYEENNGTGRLCEKSESCKADEFCDDSLNFLNGVEAKDTSGPNRDPLRFCYSVPFKHFFTYENNEKKFCSSHDDCGRGAMCEEIALHDDSPKPFLGFCVEDKRLPPAFEPTTEEEPTSSEENDLEDLIDEDDLTATACFSNFSKVVCRFAKLSLIKRRRRVEHLVFLVIVVDDFRAFPTITASPCRNRTAPSLSRADGHSKNEPVKELSQTFLSLKEIFLVMKAVVLWLLIATQIAGAQKDYPATFQEWVGKADAEISAVEPSKGCTTNGDCGQNQFCDFVFANGKKEQRQRCFNVPAIVGEVKIGAAIGIGLKLCSSLKDCDEPDACYPLAQEVHDPATNNLFKGVCSKIVVTEDPEEILGEPCEKPNACTEAQFRESKTNHGVRGCKKFEASVFLSKDRGVCLRILVLCPSKLRAGQPEDKDYRHCNGEADEVKNSDIGLVCCAPPVSVTLYYSSVDFEEKIPRGYDKMRASSFCDNSQSCKADEFCDNSANYYNGPGVKDDSGPNGTPLRFCYKVPIENFITYENNEKKFCVKNAECVYTAFQKGTRKRADEACLFNRALAFVGAYLRNSF</sequence>
<organism evidence="2 3">
    <name type="scientific">Caenorhabditis auriculariae</name>
    <dbReference type="NCBI Taxonomy" id="2777116"/>
    <lineage>
        <taxon>Eukaryota</taxon>
        <taxon>Metazoa</taxon>
        <taxon>Ecdysozoa</taxon>
        <taxon>Nematoda</taxon>
        <taxon>Chromadorea</taxon>
        <taxon>Rhabditida</taxon>
        <taxon>Rhabditina</taxon>
        <taxon>Rhabditomorpha</taxon>
        <taxon>Rhabditoidea</taxon>
        <taxon>Rhabditidae</taxon>
        <taxon>Peloderinae</taxon>
        <taxon>Caenorhabditis</taxon>
    </lineage>
</organism>
<dbReference type="InterPro" id="IPR052326">
    <property type="entry name" value="Diff-Dev_Assoc_Protein"/>
</dbReference>
<accession>A0A8S1HJ47</accession>
<feature type="signal peptide" evidence="1">
    <location>
        <begin position="1"/>
        <end position="17"/>
    </location>
</feature>
<name>A0A8S1HJ47_9PELO</name>
<dbReference type="Proteomes" id="UP000835052">
    <property type="component" value="Unassembled WGS sequence"/>
</dbReference>
<keyword evidence="1" id="KW-0732">Signal</keyword>